<dbReference type="EMBL" id="AP018216">
    <property type="protein sequence ID" value="BAY72191.1"/>
    <property type="molecule type" value="Genomic_DNA"/>
</dbReference>
<sequence length="78" mass="8314">MKTNWTIIGVVIFCISASLIIPKVADANGNQSHVSLASSSRDISTIPSQSEQKPQDLEESYVPPNYGGPDSQHGSGTR</sequence>
<proteinExistence type="predicted"/>
<organism evidence="2 3">
    <name type="scientific">Trichormus variabilis NIES-23</name>
    <dbReference type="NCBI Taxonomy" id="1973479"/>
    <lineage>
        <taxon>Bacteria</taxon>
        <taxon>Bacillati</taxon>
        <taxon>Cyanobacteriota</taxon>
        <taxon>Cyanophyceae</taxon>
        <taxon>Nostocales</taxon>
        <taxon>Nostocaceae</taxon>
        <taxon>Trichormus</taxon>
    </lineage>
</organism>
<feature type="region of interest" description="Disordered" evidence="1">
    <location>
        <begin position="31"/>
        <end position="78"/>
    </location>
</feature>
<gene>
    <name evidence="2" type="ORF">NIES23_50150</name>
</gene>
<evidence type="ECO:0000256" key="1">
    <source>
        <dbReference type="SAM" id="MobiDB-lite"/>
    </source>
</evidence>
<dbReference type="AlphaFoldDB" id="A0A1Z4KTA2"/>
<feature type="compositionally biased region" description="Polar residues" evidence="1">
    <location>
        <begin position="31"/>
        <end position="52"/>
    </location>
</feature>
<name>A0A1Z4KTA2_ANAVA</name>
<evidence type="ECO:0000313" key="2">
    <source>
        <dbReference type="EMBL" id="BAY72191.1"/>
    </source>
</evidence>
<protein>
    <submittedName>
        <fullName evidence="2">Uncharacterized protein</fullName>
    </submittedName>
</protein>
<reference evidence="2 3" key="1">
    <citation type="submission" date="2017-06" db="EMBL/GenBank/DDBJ databases">
        <title>Genome sequencing of cyanobaciteial culture collection at National Institute for Environmental Studies (NIES).</title>
        <authorList>
            <person name="Hirose Y."/>
            <person name="Shimura Y."/>
            <person name="Fujisawa T."/>
            <person name="Nakamura Y."/>
            <person name="Kawachi M."/>
        </authorList>
    </citation>
    <scope>NUCLEOTIDE SEQUENCE [LARGE SCALE GENOMIC DNA]</scope>
    <source>
        <strain evidence="2 3">NIES-23</strain>
    </source>
</reference>
<evidence type="ECO:0000313" key="3">
    <source>
        <dbReference type="Proteomes" id="UP000217507"/>
    </source>
</evidence>
<dbReference type="Proteomes" id="UP000217507">
    <property type="component" value="Chromosome"/>
</dbReference>
<accession>A0A1Z4KTA2</accession>